<dbReference type="PROSITE" id="PS50995">
    <property type="entry name" value="HTH_MARR_2"/>
    <property type="match status" value="1"/>
</dbReference>
<dbReference type="EMBL" id="FOME01000010">
    <property type="protein sequence ID" value="SFE33091.1"/>
    <property type="molecule type" value="Genomic_DNA"/>
</dbReference>
<proteinExistence type="predicted"/>
<evidence type="ECO:0000313" key="5">
    <source>
        <dbReference type="Proteomes" id="UP000236729"/>
    </source>
</evidence>
<dbReference type="InterPro" id="IPR039422">
    <property type="entry name" value="MarR/SlyA-like"/>
</dbReference>
<reference evidence="2" key="2">
    <citation type="submission" date="2016-10" db="EMBL/GenBank/DDBJ databases">
        <authorList>
            <person name="de Groot N.N."/>
        </authorList>
    </citation>
    <scope>NUCLEOTIDE SEQUENCE [LARGE SCALE GENOMIC DNA]</scope>
    <source>
        <strain evidence="2">ATCC 20501</strain>
    </source>
</reference>
<dbReference type="Gene3D" id="1.10.10.10">
    <property type="entry name" value="Winged helix-like DNA-binding domain superfamily/Winged helix DNA-binding domain"/>
    <property type="match status" value="1"/>
</dbReference>
<dbReference type="AlphaFoldDB" id="A0A1H6DG22"/>
<dbReference type="Proteomes" id="UP000199690">
    <property type="component" value="Unassembled WGS sequence"/>
</dbReference>
<evidence type="ECO:0000259" key="1">
    <source>
        <dbReference type="PROSITE" id="PS50995"/>
    </source>
</evidence>
<evidence type="ECO:0000313" key="2">
    <source>
        <dbReference type="EMBL" id="SEG83713.1"/>
    </source>
</evidence>
<dbReference type="PANTHER" id="PTHR33164:SF103">
    <property type="entry name" value="REGULATORY PROTEIN MARR"/>
    <property type="match status" value="1"/>
</dbReference>
<organism evidence="2 5">
    <name type="scientific">Saccharopolyspora kobensis</name>
    <dbReference type="NCBI Taxonomy" id="146035"/>
    <lineage>
        <taxon>Bacteria</taxon>
        <taxon>Bacillati</taxon>
        <taxon>Actinomycetota</taxon>
        <taxon>Actinomycetes</taxon>
        <taxon>Pseudonocardiales</taxon>
        <taxon>Pseudonocardiaceae</taxon>
        <taxon>Saccharopolyspora</taxon>
    </lineage>
</organism>
<keyword evidence="4" id="KW-1185">Reference proteome</keyword>
<dbReference type="SMART" id="SM00347">
    <property type="entry name" value="HTH_MARR"/>
    <property type="match status" value="1"/>
</dbReference>
<feature type="domain" description="HTH marR-type" evidence="1">
    <location>
        <begin position="25"/>
        <end position="158"/>
    </location>
</feature>
<dbReference type="InterPro" id="IPR036390">
    <property type="entry name" value="WH_DNA-bd_sf"/>
</dbReference>
<gene>
    <name evidence="2" type="ORF">SAMN02982929_04309</name>
    <name evidence="3" type="ORF">SAMN05216506_110226</name>
</gene>
<dbReference type="EMBL" id="FNVB01000006">
    <property type="protein sequence ID" value="SEG83713.1"/>
    <property type="molecule type" value="Genomic_DNA"/>
</dbReference>
<protein>
    <submittedName>
        <fullName evidence="2">DNA-binding transcriptional regulator, MarR family</fullName>
    </submittedName>
</protein>
<dbReference type="InterPro" id="IPR000835">
    <property type="entry name" value="HTH_MarR-typ"/>
</dbReference>
<dbReference type="SUPFAM" id="SSF46785">
    <property type="entry name" value="Winged helix' DNA-binding domain"/>
    <property type="match status" value="1"/>
</dbReference>
<dbReference type="GO" id="GO:0003700">
    <property type="term" value="F:DNA-binding transcription factor activity"/>
    <property type="evidence" value="ECO:0007669"/>
    <property type="project" value="InterPro"/>
</dbReference>
<dbReference type="SMR" id="A0A1H6DG22"/>
<evidence type="ECO:0000313" key="3">
    <source>
        <dbReference type="EMBL" id="SFE33091.1"/>
    </source>
</evidence>
<sequence>MICHLTIRRRYHRVVPGFAEQDPQRMPLTRLVGLTGRRLSQHWERTVARSTELSRTALLVLNALDHQNDQTHREVARRCWVRPATLTPVVDALVEGGLLTRHRDRNDRRAVRLRITTRGRAELHSAWQAVRAEFQRIEPDVPAAEAAIVRQYLIAVLSGLGEEGSGCDHSG</sequence>
<reference evidence="4 5" key="1">
    <citation type="submission" date="2016-10" db="EMBL/GenBank/DDBJ databases">
        <authorList>
            <person name="Varghese N."/>
            <person name="Submissions S."/>
        </authorList>
    </citation>
    <scope>NUCLEOTIDE SEQUENCE [LARGE SCALE GENOMIC DNA]</scope>
    <source>
        <strain evidence="5">ATCC 20501</strain>
        <strain evidence="3 4">CGMCC 4.3529</strain>
    </source>
</reference>
<dbReference type="GO" id="GO:0003677">
    <property type="term" value="F:DNA binding"/>
    <property type="evidence" value="ECO:0007669"/>
    <property type="project" value="UniProtKB-KW"/>
</dbReference>
<dbReference type="PANTHER" id="PTHR33164">
    <property type="entry name" value="TRANSCRIPTIONAL REGULATOR, MARR FAMILY"/>
    <property type="match status" value="1"/>
</dbReference>
<dbReference type="InterPro" id="IPR036388">
    <property type="entry name" value="WH-like_DNA-bd_sf"/>
</dbReference>
<dbReference type="GO" id="GO:0006950">
    <property type="term" value="P:response to stress"/>
    <property type="evidence" value="ECO:0007669"/>
    <property type="project" value="TreeGrafter"/>
</dbReference>
<name>A0A1H6DG22_9PSEU</name>
<keyword evidence="2" id="KW-0238">DNA-binding</keyword>
<accession>A0A1I1ZN31</accession>
<evidence type="ECO:0000313" key="4">
    <source>
        <dbReference type="Proteomes" id="UP000199690"/>
    </source>
</evidence>
<dbReference type="Proteomes" id="UP000236729">
    <property type="component" value="Unassembled WGS sequence"/>
</dbReference>
<dbReference type="Pfam" id="PF01047">
    <property type="entry name" value="MarR"/>
    <property type="match status" value="1"/>
</dbReference>
<accession>A0A1H6DG22</accession>